<evidence type="ECO:0000313" key="4">
    <source>
        <dbReference type="Proteomes" id="UP000018201"/>
    </source>
</evidence>
<gene>
    <name evidence="3" type="ORF">EPH_0010600</name>
</gene>
<keyword evidence="4" id="KW-1185">Reference proteome</keyword>
<feature type="compositionally biased region" description="Basic and acidic residues" evidence="2">
    <location>
        <begin position="949"/>
        <end position="965"/>
    </location>
</feature>
<feature type="region of interest" description="Disordered" evidence="2">
    <location>
        <begin position="949"/>
        <end position="973"/>
    </location>
</feature>
<feature type="compositionally biased region" description="Low complexity" evidence="2">
    <location>
        <begin position="1908"/>
        <end position="1923"/>
    </location>
</feature>
<feature type="compositionally biased region" description="Polar residues" evidence="2">
    <location>
        <begin position="105"/>
        <end position="116"/>
    </location>
</feature>
<proteinExistence type="predicted"/>
<dbReference type="OrthoDB" id="348247at2759"/>
<feature type="region of interest" description="Disordered" evidence="2">
    <location>
        <begin position="1040"/>
        <end position="1067"/>
    </location>
</feature>
<dbReference type="SUPFAM" id="SSF82199">
    <property type="entry name" value="SET domain"/>
    <property type="match status" value="1"/>
</dbReference>
<feature type="region of interest" description="Disordered" evidence="2">
    <location>
        <begin position="1900"/>
        <end position="2020"/>
    </location>
</feature>
<feature type="compositionally biased region" description="Polar residues" evidence="2">
    <location>
        <begin position="1826"/>
        <end position="1841"/>
    </location>
</feature>
<evidence type="ECO:0000256" key="1">
    <source>
        <dbReference type="SAM" id="Coils"/>
    </source>
</evidence>
<keyword evidence="1" id="KW-0175">Coiled coil</keyword>
<dbReference type="EMBL" id="HG692269">
    <property type="protein sequence ID" value="CDI82307.1"/>
    <property type="molecule type" value="Genomic_DNA"/>
</dbReference>
<sequence>MTEVHSDSDDECICLGADEGPQGPPRPLRSRQGVFTRPQMMAFPASVGMGDICNAEETEDIVVEFDNTCMQLETGPPGAPILGGCGSPAATAKRRALENLERQRAQQTETQNSFISPKTVGTPKRPDSRSVQKTSCILRPEEKVLDVRRLDFGQQLTTRNRGRPTLAVREAPRGQLPAVGEEALWGGAFRDMPAWLPLPDQSVNAQGQKVEWLRHAVYGVGTFLDVERTHEYVECVKALGRERRLKAYGRHEDLREKFQRKPDGDSIPWCKGLERPAGAGGTEAYKPMHHQSYHITEGAGEEGGRGGGQIIRCMEGRQNFIAVEKCGPTHNVQLAEEEHHERVGLENQTAPQHFRAVASLGGYDALPAATILGPPYGGVMRPAGELALMQIIHDHSRNLQGPPRQSYAFRIDNLGCIGEWEAQADKEEVRRGLENDVDFEDPENSVSGEGVEEAWDARTKPLASLDEIHNYVQRTMNRLASCRTFEEATQIERDFCMKDPDIRMDGGSSTEPDYPELDAMDYRSEYSMMNDAHGSTCVGDVNNCHSLMVVIAGLPFFFPVTNRPVRNGEELLLSYGPHYWTGNQSPESLLSATFLQMKAMLNLSFQNKRDEIGRAADVRDGTARLDKSLADERAAEDVVQLLERLDLCDDLSDQRMKAREWVEELRDKLHQEGRGQAVLGALESTVKSLSRGDDLAETFSKLKTTIERVSMDYKKRTLELQEQIKRSEEARKQAEDRNAQLQRHIMTLNDSSQHQASRVARMEVELRRMHAISLRHFVEKERVASARSLQSDDCPYAKVTELLGIPGLPVHATGGDFQRHEEVCKAKRFLVKMELLDRHTSRCGQCGQPYVKGPLAPHGDQQHFWHCRAESHDVAELVEEGEKLAQGQGFLLQKCLNLLSRDSEVCWFLFELLCCLAKTFARLRPKHYARRRQWSLCWEEAAREVYLSRRKEQRGTRRPQEDRRTVQPQSHQLIAVKEDELEDGELRPSEISSGVMVGVMDLPRMAADGTLNISKAHVHAQEHRAEVCSASRAERCTLTPAEGAGDLTGRQEGSGEPPEGPGTSDSACVSVANSCSHLGGRCDTEDSHNHETHWGRRVCVCGGRDNWERAVKRFRCEGGSVPVIGSSCNAGAQGKAAGGEPSVKTEASIDIDALILEGFEDGAISSNTESETTPTMWISRFFRAVEGAHKALAAIEEQRRAVDVAALERDLARRRFLLRQVEALRDRRAAAALLAAQTGTPPSERELQMETQEECEFWKEIYSLSEAVMNQVSLHLNAWGQQLAYFIDTRYMRLEQYERVEMSKDERLRASHRSMHDPPEVERYMTREQKALALRDRYREMRPNYLRYFTFRSRVGVFDDCVSRIKYFAGLEGGNMPSAVNRTLSIISQYADVRPSTWERDVKGVQRPDVEALMQEITNTEEADRLLGKPLFEATKRANAQLAEAKKKLEASEQEADCLRQQLHDLQGELQRLQQAGRTPDQQQPPVQQLHAQLMQELLPQRTPQEAQQMLPQGCTGTEMEAPVPVQRVKGELGGCRAAASSPLLQLYCDSRSAHTVLQRGDFPRIPKEVRDANSGGPGDTVCRFLLPPTPFIFEPPIDVNQSGCLTGFLPAGRTDHFTLDVVLRLPVLSSYGFRMVPLHSTGGNRGAGGLNTDGVERVDLGIGTGPPSSAPHGVGDAPLPPVEQFFSFFRRDVSETAPAKVTLKCQKEMPVGSSREGQRQLPAMRVFPFINGEPVEPLTVPRMPDFFKICSIRGMPSTARRNSLIQVAEDAVELLYVRVFSCDFDPEELPAPPDPRLLLPGQRYASSSSQDAVLCEPSGDGLPQDSRSTSGAFMDTSQHADTPRQEGRTGPDCAWTPNSPAANPDSRSGARDLLSIPPARVVVCLDQRRQHQLMLESLLRDPGNGGTSSSQRGFQQQSQTAGGQPSPSSGEGMSVSRHLEGALQQQQNRLSRAPERFTHNAVVPPFILRKKGTRQTPGPAVSDETQQVGGRSLPHQEAESQTRTDGGFCGQVKGEQTTE</sequence>
<reference evidence="3" key="1">
    <citation type="submission" date="2013-10" db="EMBL/GenBank/DDBJ databases">
        <title>Genomic analysis of the causative agents of coccidiosis in chickens.</title>
        <authorList>
            <person name="Reid A.J."/>
            <person name="Blake D."/>
            <person name="Billington K."/>
            <person name="Browne H."/>
            <person name="Dunn M."/>
            <person name="Hung S."/>
            <person name="Kawahara F."/>
            <person name="Miranda-Saavedra D."/>
            <person name="Mourier T."/>
            <person name="Nagra H."/>
            <person name="Otto T.D."/>
            <person name="Rawlings N."/>
            <person name="Sanchez A."/>
            <person name="Sanders M."/>
            <person name="Subramaniam C."/>
            <person name="Tay Y."/>
            <person name="Dear P."/>
            <person name="Doerig C."/>
            <person name="Gruber A."/>
            <person name="Parkinson J."/>
            <person name="Shirley M."/>
            <person name="Wan K.L."/>
            <person name="Berriman M."/>
            <person name="Tomley F."/>
            <person name="Pain A."/>
        </authorList>
    </citation>
    <scope>NUCLEOTIDE SEQUENCE [LARGE SCALE GENOMIC DNA]</scope>
    <source>
        <strain evidence="3">Houghton</strain>
    </source>
</reference>
<feature type="region of interest" description="Disordered" evidence="2">
    <location>
        <begin position="1810"/>
        <end position="1873"/>
    </location>
</feature>
<reference evidence="3" key="2">
    <citation type="submission" date="2013-10" db="EMBL/GenBank/DDBJ databases">
        <authorList>
            <person name="Aslett M."/>
        </authorList>
    </citation>
    <scope>NUCLEOTIDE SEQUENCE [LARGE SCALE GENOMIC DNA]</scope>
    <source>
        <strain evidence="3">Houghton</strain>
    </source>
</reference>
<dbReference type="Proteomes" id="UP000018201">
    <property type="component" value="Unassembled WGS sequence"/>
</dbReference>
<feature type="region of interest" description="Disordered" evidence="2">
    <location>
        <begin position="1"/>
        <end position="28"/>
    </location>
</feature>
<evidence type="ECO:0000313" key="3">
    <source>
        <dbReference type="EMBL" id="CDI82307.1"/>
    </source>
</evidence>
<organism evidence="3 4">
    <name type="scientific">Eimeria praecox</name>
    <dbReference type="NCBI Taxonomy" id="51316"/>
    <lineage>
        <taxon>Eukaryota</taxon>
        <taxon>Sar</taxon>
        <taxon>Alveolata</taxon>
        <taxon>Apicomplexa</taxon>
        <taxon>Conoidasida</taxon>
        <taxon>Coccidia</taxon>
        <taxon>Eucoccidiorida</taxon>
        <taxon>Eimeriorina</taxon>
        <taxon>Eimeriidae</taxon>
        <taxon>Eimeria</taxon>
    </lineage>
</organism>
<protein>
    <recommendedName>
        <fullName evidence="5">SET domain-containing protein</fullName>
    </recommendedName>
</protein>
<accession>U6GRW0</accession>
<feature type="coiled-coil region" evidence="1">
    <location>
        <begin position="717"/>
        <end position="751"/>
    </location>
</feature>
<evidence type="ECO:0008006" key="5">
    <source>
        <dbReference type="Google" id="ProtNLM"/>
    </source>
</evidence>
<evidence type="ECO:0000256" key="2">
    <source>
        <dbReference type="SAM" id="MobiDB-lite"/>
    </source>
</evidence>
<name>U6GRW0_9EIME</name>
<dbReference type="InterPro" id="IPR046341">
    <property type="entry name" value="SET_dom_sf"/>
</dbReference>
<feature type="region of interest" description="Disordered" evidence="2">
    <location>
        <begin position="104"/>
        <end position="133"/>
    </location>
</feature>
<feature type="coiled-coil region" evidence="1">
    <location>
        <begin position="1432"/>
        <end position="1476"/>
    </location>
</feature>
<dbReference type="VEuPathDB" id="ToxoDB:EPH_0010600"/>